<dbReference type="EMBL" id="JAGGKX010000029">
    <property type="protein sequence ID" value="MBP1971587.1"/>
    <property type="molecule type" value="Genomic_DNA"/>
</dbReference>
<dbReference type="InterPro" id="IPR009636">
    <property type="entry name" value="SCAF"/>
</dbReference>
<evidence type="ECO:0000313" key="2">
    <source>
        <dbReference type="EMBL" id="MBP1971587.1"/>
    </source>
</evidence>
<dbReference type="Pfam" id="PF06810">
    <property type="entry name" value="Phage_scaffold"/>
    <property type="match status" value="1"/>
</dbReference>
<keyword evidence="3" id="KW-1185">Reference proteome</keyword>
<feature type="compositionally biased region" description="Basic and acidic residues" evidence="1">
    <location>
        <begin position="64"/>
        <end position="88"/>
    </location>
</feature>
<reference evidence="2 3" key="1">
    <citation type="submission" date="2021-03" db="EMBL/GenBank/DDBJ databases">
        <title>Genomic Encyclopedia of Type Strains, Phase IV (KMG-IV): sequencing the most valuable type-strain genomes for metagenomic binning, comparative biology and taxonomic classification.</title>
        <authorList>
            <person name="Goeker M."/>
        </authorList>
    </citation>
    <scope>NUCLEOTIDE SEQUENCE [LARGE SCALE GENOMIC DNA]</scope>
    <source>
        <strain evidence="2 3">DSM 25609</strain>
    </source>
</reference>
<organism evidence="2 3">
    <name type="scientific">Virgibacillus natechei</name>
    <dbReference type="NCBI Taxonomy" id="1216297"/>
    <lineage>
        <taxon>Bacteria</taxon>
        <taxon>Bacillati</taxon>
        <taxon>Bacillota</taxon>
        <taxon>Bacilli</taxon>
        <taxon>Bacillales</taxon>
        <taxon>Bacillaceae</taxon>
        <taxon>Virgibacillus</taxon>
    </lineage>
</organism>
<feature type="compositionally biased region" description="Polar residues" evidence="1">
    <location>
        <begin position="183"/>
        <end position="192"/>
    </location>
</feature>
<evidence type="ECO:0000256" key="1">
    <source>
        <dbReference type="SAM" id="MobiDB-lite"/>
    </source>
</evidence>
<proteinExistence type="predicted"/>
<feature type="region of interest" description="Disordered" evidence="1">
    <location>
        <begin position="145"/>
        <end position="192"/>
    </location>
</feature>
<dbReference type="RefSeq" id="WP_209464614.1">
    <property type="nucleotide sequence ID" value="NZ_CP110224.1"/>
</dbReference>
<dbReference type="Proteomes" id="UP001519345">
    <property type="component" value="Unassembled WGS sequence"/>
</dbReference>
<name>A0ABS4IKU0_9BACI</name>
<feature type="region of interest" description="Disordered" evidence="1">
    <location>
        <begin position="37"/>
        <end position="93"/>
    </location>
</feature>
<sequence length="192" mass="21629">MPLKDLLGEELYNQVIEKAGDEKVAVVSDGSYLPKEKFDEKNQEAKDYKKQVEERDEQISNLSEKAKGSEDLTKQIDDLKEQNKKQSEDYESQIKQQAFDHTLKDELTAAKVKNPKAVKALLDTDTIKLDGEKLLGLEEQLKGIQESDPYMFEEEESNEPPKPSFSTGQHNKGGGGEPASLQEALSQHFSQK</sequence>
<gene>
    <name evidence="2" type="ORF">J2Z83_003738</name>
</gene>
<accession>A0ABS4IKU0</accession>
<feature type="compositionally biased region" description="Basic and acidic residues" evidence="1">
    <location>
        <begin position="37"/>
        <end position="53"/>
    </location>
</feature>
<evidence type="ECO:0000313" key="3">
    <source>
        <dbReference type="Proteomes" id="UP001519345"/>
    </source>
</evidence>
<protein>
    <submittedName>
        <fullName evidence="2">Nucleic acid-binding Zn-ribbon protein</fullName>
    </submittedName>
</protein>
<comment type="caution">
    <text evidence="2">The sequence shown here is derived from an EMBL/GenBank/DDBJ whole genome shotgun (WGS) entry which is preliminary data.</text>
</comment>